<name>A0A1L9NG11_ASPTC</name>
<gene>
    <name evidence="1" type="ORF">ASPTUDRAFT_51092</name>
</gene>
<reference evidence="2" key="1">
    <citation type="journal article" date="2017" name="Genome Biol.">
        <title>Comparative genomics reveals high biological diversity and specific adaptations in the industrially and medically important fungal genus Aspergillus.</title>
        <authorList>
            <person name="de Vries R.P."/>
            <person name="Riley R."/>
            <person name="Wiebenga A."/>
            <person name="Aguilar-Osorio G."/>
            <person name="Amillis S."/>
            <person name="Uchima C.A."/>
            <person name="Anderluh G."/>
            <person name="Asadollahi M."/>
            <person name="Askin M."/>
            <person name="Barry K."/>
            <person name="Battaglia E."/>
            <person name="Bayram O."/>
            <person name="Benocci T."/>
            <person name="Braus-Stromeyer S.A."/>
            <person name="Caldana C."/>
            <person name="Canovas D."/>
            <person name="Cerqueira G.C."/>
            <person name="Chen F."/>
            <person name="Chen W."/>
            <person name="Choi C."/>
            <person name="Clum A."/>
            <person name="Dos Santos R.A."/>
            <person name="Damasio A.R."/>
            <person name="Diallinas G."/>
            <person name="Emri T."/>
            <person name="Fekete E."/>
            <person name="Flipphi M."/>
            <person name="Freyberg S."/>
            <person name="Gallo A."/>
            <person name="Gournas C."/>
            <person name="Habgood R."/>
            <person name="Hainaut M."/>
            <person name="Harispe M.L."/>
            <person name="Henrissat B."/>
            <person name="Hilden K.S."/>
            <person name="Hope R."/>
            <person name="Hossain A."/>
            <person name="Karabika E."/>
            <person name="Karaffa L."/>
            <person name="Karanyi Z."/>
            <person name="Krasevec N."/>
            <person name="Kuo A."/>
            <person name="Kusch H."/>
            <person name="LaButti K."/>
            <person name="Lagendijk E.L."/>
            <person name="Lapidus A."/>
            <person name="Levasseur A."/>
            <person name="Lindquist E."/>
            <person name="Lipzen A."/>
            <person name="Logrieco A.F."/>
            <person name="MacCabe A."/>
            <person name="Maekelae M.R."/>
            <person name="Malavazi I."/>
            <person name="Melin P."/>
            <person name="Meyer V."/>
            <person name="Mielnichuk N."/>
            <person name="Miskei M."/>
            <person name="Molnar A.P."/>
            <person name="Mule G."/>
            <person name="Ngan C.Y."/>
            <person name="Orejas M."/>
            <person name="Orosz E."/>
            <person name="Ouedraogo J.P."/>
            <person name="Overkamp K.M."/>
            <person name="Park H.-S."/>
            <person name="Perrone G."/>
            <person name="Piumi F."/>
            <person name="Punt P.J."/>
            <person name="Ram A.F."/>
            <person name="Ramon A."/>
            <person name="Rauscher S."/>
            <person name="Record E."/>
            <person name="Riano-Pachon D.M."/>
            <person name="Robert V."/>
            <person name="Roehrig J."/>
            <person name="Ruller R."/>
            <person name="Salamov A."/>
            <person name="Salih N.S."/>
            <person name="Samson R.A."/>
            <person name="Sandor E."/>
            <person name="Sanguinetti M."/>
            <person name="Schuetze T."/>
            <person name="Sepcic K."/>
            <person name="Shelest E."/>
            <person name="Sherlock G."/>
            <person name="Sophianopoulou V."/>
            <person name="Squina F.M."/>
            <person name="Sun H."/>
            <person name="Susca A."/>
            <person name="Todd R.B."/>
            <person name="Tsang A."/>
            <person name="Unkles S.E."/>
            <person name="van de Wiele N."/>
            <person name="van Rossen-Uffink D."/>
            <person name="Oliveira J.V."/>
            <person name="Vesth T.C."/>
            <person name="Visser J."/>
            <person name="Yu J.-H."/>
            <person name="Zhou M."/>
            <person name="Andersen M.R."/>
            <person name="Archer D.B."/>
            <person name="Baker S.E."/>
            <person name="Benoit I."/>
            <person name="Brakhage A.A."/>
            <person name="Braus G.H."/>
            <person name="Fischer R."/>
            <person name="Frisvad J.C."/>
            <person name="Goldman G.H."/>
            <person name="Houbraken J."/>
            <person name="Oakley B."/>
            <person name="Pocsi I."/>
            <person name="Scazzocchio C."/>
            <person name="Seiboth B."/>
            <person name="vanKuyk P.A."/>
            <person name="Wortman J."/>
            <person name="Dyer P.S."/>
            <person name="Grigoriev I.V."/>
        </authorList>
    </citation>
    <scope>NUCLEOTIDE SEQUENCE [LARGE SCALE GENOMIC DNA]</scope>
    <source>
        <strain evidence="2">CBS 134.48</strain>
    </source>
</reference>
<evidence type="ECO:0000313" key="1">
    <source>
        <dbReference type="EMBL" id="OJI88175.1"/>
    </source>
</evidence>
<accession>A0A1L9NG11</accession>
<dbReference type="AlphaFoldDB" id="A0A1L9NG11"/>
<protein>
    <submittedName>
        <fullName evidence="1">Uncharacterized protein</fullName>
    </submittedName>
</protein>
<dbReference type="EMBL" id="KV878180">
    <property type="protein sequence ID" value="OJI88175.1"/>
    <property type="molecule type" value="Genomic_DNA"/>
</dbReference>
<evidence type="ECO:0000313" key="2">
    <source>
        <dbReference type="Proteomes" id="UP000184304"/>
    </source>
</evidence>
<dbReference type="Proteomes" id="UP000184304">
    <property type="component" value="Unassembled WGS sequence"/>
</dbReference>
<sequence>MHGASNDYRDGIRRDTFMCYTRGNPTQMELLTLRKRHGLANGALGPPQEDLDACTKCDKRRLRAVIPNTKVQIEPTFYI</sequence>
<organism evidence="1 2">
    <name type="scientific">Aspergillus tubingensis (strain CBS 134.48)</name>
    <dbReference type="NCBI Taxonomy" id="767770"/>
    <lineage>
        <taxon>Eukaryota</taxon>
        <taxon>Fungi</taxon>
        <taxon>Dikarya</taxon>
        <taxon>Ascomycota</taxon>
        <taxon>Pezizomycotina</taxon>
        <taxon>Eurotiomycetes</taxon>
        <taxon>Eurotiomycetidae</taxon>
        <taxon>Eurotiales</taxon>
        <taxon>Aspergillaceae</taxon>
        <taxon>Aspergillus</taxon>
        <taxon>Aspergillus subgen. Circumdati</taxon>
    </lineage>
</organism>
<proteinExistence type="predicted"/>
<dbReference type="VEuPathDB" id="FungiDB:ASPTUDRAFT_51092"/>
<keyword evidence="2" id="KW-1185">Reference proteome</keyword>